<protein>
    <submittedName>
        <fullName evidence="4">Restriction endonuclease</fullName>
    </submittedName>
</protein>
<evidence type="ECO:0000313" key="5">
    <source>
        <dbReference type="Proteomes" id="UP000501452"/>
    </source>
</evidence>
<keyword evidence="4" id="KW-0540">Nuclease</keyword>
<dbReference type="Pfam" id="PF04471">
    <property type="entry name" value="Mrr_cat"/>
    <property type="match status" value="1"/>
</dbReference>
<evidence type="ECO:0000313" key="4">
    <source>
        <dbReference type="EMBL" id="QIN84500.1"/>
    </source>
</evidence>
<dbReference type="EMBL" id="CP045119">
    <property type="protein sequence ID" value="QIN84500.1"/>
    <property type="molecule type" value="Genomic_DNA"/>
</dbReference>
<keyword evidence="1" id="KW-0175">Coiled coil</keyword>
<dbReference type="GO" id="GO:0009307">
    <property type="term" value="P:DNA restriction-modification system"/>
    <property type="evidence" value="ECO:0007669"/>
    <property type="project" value="InterPro"/>
</dbReference>
<feature type="region of interest" description="Disordered" evidence="2">
    <location>
        <begin position="439"/>
        <end position="466"/>
    </location>
</feature>
<dbReference type="AlphaFoldDB" id="A0A6G8QDB4"/>
<reference evidence="4 5" key="1">
    <citation type="submission" date="2019-10" db="EMBL/GenBank/DDBJ databases">
        <title>Rubrobacter sp nov SCSIO 52090 isolated from a deep-sea sediment in the South China Sea.</title>
        <authorList>
            <person name="Chen R.W."/>
        </authorList>
    </citation>
    <scope>NUCLEOTIDE SEQUENCE [LARGE SCALE GENOMIC DNA]</scope>
    <source>
        <strain evidence="4 5">SCSIO 52909</strain>
    </source>
</reference>
<organism evidence="4 5">
    <name type="scientific">Rubrobacter tropicus</name>
    <dbReference type="NCBI Taxonomy" id="2653851"/>
    <lineage>
        <taxon>Bacteria</taxon>
        <taxon>Bacillati</taxon>
        <taxon>Actinomycetota</taxon>
        <taxon>Rubrobacteria</taxon>
        <taxon>Rubrobacterales</taxon>
        <taxon>Rubrobacteraceae</taxon>
        <taxon>Rubrobacter</taxon>
    </lineage>
</organism>
<gene>
    <name evidence="4" type="ORF">GBA63_19015</name>
</gene>
<evidence type="ECO:0000256" key="1">
    <source>
        <dbReference type="SAM" id="Coils"/>
    </source>
</evidence>
<dbReference type="GO" id="GO:0003677">
    <property type="term" value="F:DNA binding"/>
    <property type="evidence" value="ECO:0007669"/>
    <property type="project" value="InterPro"/>
</dbReference>
<feature type="region of interest" description="Disordered" evidence="2">
    <location>
        <begin position="91"/>
        <end position="110"/>
    </location>
</feature>
<evidence type="ECO:0000259" key="3">
    <source>
        <dbReference type="Pfam" id="PF04471"/>
    </source>
</evidence>
<dbReference type="KEGG" id="rub:GBA63_19015"/>
<sequence>MAGHSYYVEIGNEYLGKHKRVTGRTPREVEAKATEQVLRWAQEEERARERAAVADLKERAELATDDALARIEEHRGILQATMAVDDRIDWEDLEDRDPYPGTPPTPEEVATRLGVPEKRVLIERLRPSLAAKREAAEDAAREEYRRLKREHEEAERRHDEERAAKNAEVEGLRQGYESGEPESVEKYVSLVLANSAYPQGFPREFGVQYRPEERTVVVDLELPSPEAVPRVVQYKYVASRKTVDEARMKDSDFQGYYDGLVYQTVLRTLHEVFEGDYAGVCEAAVVNGWVQGVDPSTGRDFRSCIASCEAEREGFSEIDLSRVKPEACFRQLKGLGASRLASLKPVAPIRRIEREDPRFIEAREVLDELEAGSNLITMDWQDFEMLVRDVFEKVFSDEGTEVNVTRASRDEGVDAVVINPDPLKGGKTIMQAKRYRKAVRSSRPRRGWGRRGGRARGARGVLPAAR</sequence>
<accession>A0A6G8QDB4</accession>
<dbReference type="InterPro" id="IPR007560">
    <property type="entry name" value="Restrct_endonuc_IV_Mrr"/>
</dbReference>
<proteinExistence type="predicted"/>
<name>A0A6G8QDB4_9ACTN</name>
<feature type="compositionally biased region" description="Basic residues" evidence="2">
    <location>
        <begin position="439"/>
        <end position="457"/>
    </location>
</feature>
<feature type="coiled-coil region" evidence="1">
    <location>
        <begin position="130"/>
        <end position="164"/>
    </location>
</feature>
<keyword evidence="5" id="KW-1185">Reference proteome</keyword>
<keyword evidence="4" id="KW-0378">Hydrolase</keyword>
<evidence type="ECO:0000256" key="2">
    <source>
        <dbReference type="SAM" id="MobiDB-lite"/>
    </source>
</evidence>
<feature type="domain" description="Restriction endonuclease type IV Mrr" evidence="3">
    <location>
        <begin position="377"/>
        <end position="441"/>
    </location>
</feature>
<dbReference type="Proteomes" id="UP000501452">
    <property type="component" value="Chromosome"/>
</dbReference>
<dbReference type="Gene3D" id="3.40.1350.10">
    <property type="match status" value="1"/>
</dbReference>
<keyword evidence="4" id="KW-0255">Endonuclease</keyword>
<dbReference type="GO" id="GO:0004519">
    <property type="term" value="F:endonuclease activity"/>
    <property type="evidence" value="ECO:0007669"/>
    <property type="project" value="UniProtKB-KW"/>
</dbReference>
<dbReference type="InterPro" id="IPR011856">
    <property type="entry name" value="tRNA_endonuc-like_dom_sf"/>
</dbReference>